<reference evidence="1 2" key="1">
    <citation type="submission" date="2019-05" db="EMBL/GenBank/DDBJ databases">
        <title>Another draft genome of Portunus trituberculatus and its Hox gene families provides insights of decapod evolution.</title>
        <authorList>
            <person name="Jeong J.-H."/>
            <person name="Song I."/>
            <person name="Kim S."/>
            <person name="Choi T."/>
            <person name="Kim D."/>
            <person name="Ryu S."/>
            <person name="Kim W."/>
        </authorList>
    </citation>
    <scope>NUCLEOTIDE SEQUENCE [LARGE SCALE GENOMIC DNA]</scope>
    <source>
        <tissue evidence="1">Muscle</tissue>
    </source>
</reference>
<protein>
    <submittedName>
        <fullName evidence="1">Uncharacterized protein</fullName>
    </submittedName>
</protein>
<dbReference type="Proteomes" id="UP000324222">
    <property type="component" value="Unassembled WGS sequence"/>
</dbReference>
<evidence type="ECO:0000313" key="1">
    <source>
        <dbReference type="EMBL" id="MPC10495.1"/>
    </source>
</evidence>
<proteinExistence type="predicted"/>
<organism evidence="1 2">
    <name type="scientific">Portunus trituberculatus</name>
    <name type="common">Swimming crab</name>
    <name type="synonym">Neptunus trituberculatus</name>
    <dbReference type="NCBI Taxonomy" id="210409"/>
    <lineage>
        <taxon>Eukaryota</taxon>
        <taxon>Metazoa</taxon>
        <taxon>Ecdysozoa</taxon>
        <taxon>Arthropoda</taxon>
        <taxon>Crustacea</taxon>
        <taxon>Multicrustacea</taxon>
        <taxon>Malacostraca</taxon>
        <taxon>Eumalacostraca</taxon>
        <taxon>Eucarida</taxon>
        <taxon>Decapoda</taxon>
        <taxon>Pleocyemata</taxon>
        <taxon>Brachyura</taxon>
        <taxon>Eubrachyura</taxon>
        <taxon>Portunoidea</taxon>
        <taxon>Portunidae</taxon>
        <taxon>Portuninae</taxon>
        <taxon>Portunus</taxon>
    </lineage>
</organism>
<gene>
    <name evidence="1" type="ORF">E2C01_003133</name>
</gene>
<dbReference type="AlphaFoldDB" id="A0A5B7CMW5"/>
<evidence type="ECO:0000313" key="2">
    <source>
        <dbReference type="Proteomes" id="UP000324222"/>
    </source>
</evidence>
<sequence length="117" mass="12715">MSWEYGTEGGSGSWLASGDGGRFMFFLRASQTNLSSHQREERLRSDHTWGWVLMIKSGHVVLNAGKAAVHLATGGVRTLIGWLGHTAMVQKLVHVVAESQPRHGGGDDLGHISEQHS</sequence>
<keyword evidence="2" id="KW-1185">Reference proteome</keyword>
<accession>A0A5B7CMW5</accession>
<name>A0A5B7CMW5_PORTR</name>
<comment type="caution">
    <text evidence="1">The sequence shown here is derived from an EMBL/GenBank/DDBJ whole genome shotgun (WGS) entry which is preliminary data.</text>
</comment>
<dbReference type="EMBL" id="VSRR010000120">
    <property type="protein sequence ID" value="MPC10495.1"/>
    <property type="molecule type" value="Genomic_DNA"/>
</dbReference>